<dbReference type="Proteomes" id="UP001432027">
    <property type="component" value="Unassembled WGS sequence"/>
</dbReference>
<dbReference type="PANTHER" id="PTHR23360">
    <property type="entry name" value="G-PROTEIN COUPLED RECEPTORS FAMILY 1 PROFILE DOMAIN-CONTAINING PROTEIN-RELATED"/>
    <property type="match status" value="1"/>
</dbReference>
<feature type="transmembrane region" description="Helical" evidence="5">
    <location>
        <begin position="17"/>
        <end position="38"/>
    </location>
</feature>
<comment type="subcellular location">
    <subcellularLocation>
        <location evidence="1">Membrane</location>
    </subcellularLocation>
</comment>
<keyword evidence="4 5" id="KW-0472">Membrane</keyword>
<dbReference type="InterPro" id="IPR019424">
    <property type="entry name" value="7TM_GPCR_Srsx"/>
</dbReference>
<dbReference type="Gene3D" id="1.20.1070.10">
    <property type="entry name" value="Rhodopsin 7-helix transmembrane proteins"/>
    <property type="match status" value="1"/>
</dbReference>
<protein>
    <recommendedName>
        <fullName evidence="8">G protein-coupled receptor</fullName>
    </recommendedName>
</protein>
<evidence type="ECO:0000313" key="6">
    <source>
        <dbReference type="EMBL" id="GMS92932.1"/>
    </source>
</evidence>
<proteinExistence type="predicted"/>
<dbReference type="GO" id="GO:0016020">
    <property type="term" value="C:membrane"/>
    <property type="evidence" value="ECO:0007669"/>
    <property type="project" value="UniProtKB-SubCell"/>
</dbReference>
<evidence type="ECO:0000256" key="4">
    <source>
        <dbReference type="ARBA" id="ARBA00023136"/>
    </source>
</evidence>
<organism evidence="6 7">
    <name type="scientific">Pristionchus entomophagus</name>
    <dbReference type="NCBI Taxonomy" id="358040"/>
    <lineage>
        <taxon>Eukaryota</taxon>
        <taxon>Metazoa</taxon>
        <taxon>Ecdysozoa</taxon>
        <taxon>Nematoda</taxon>
        <taxon>Chromadorea</taxon>
        <taxon>Rhabditida</taxon>
        <taxon>Rhabditina</taxon>
        <taxon>Diplogasteromorpha</taxon>
        <taxon>Diplogasteroidea</taxon>
        <taxon>Neodiplogasteridae</taxon>
        <taxon>Pristionchus</taxon>
    </lineage>
</organism>
<feature type="transmembrane region" description="Helical" evidence="5">
    <location>
        <begin position="59"/>
        <end position="84"/>
    </location>
</feature>
<dbReference type="InterPro" id="IPR000276">
    <property type="entry name" value="GPCR_Rhodpsn"/>
</dbReference>
<evidence type="ECO:0000256" key="5">
    <source>
        <dbReference type="SAM" id="Phobius"/>
    </source>
</evidence>
<dbReference type="SMART" id="SM01381">
    <property type="entry name" value="7TM_GPCR_Srsx"/>
    <property type="match status" value="1"/>
</dbReference>
<evidence type="ECO:0000313" key="7">
    <source>
        <dbReference type="Proteomes" id="UP001432027"/>
    </source>
</evidence>
<dbReference type="Pfam" id="PF10320">
    <property type="entry name" value="7TM_GPCR_Srsx"/>
    <property type="match status" value="1"/>
</dbReference>
<evidence type="ECO:0000256" key="1">
    <source>
        <dbReference type="ARBA" id="ARBA00004370"/>
    </source>
</evidence>
<comment type="caution">
    <text evidence="6">The sequence shown here is derived from an EMBL/GenBank/DDBJ whole genome shotgun (WGS) entry which is preliminary data.</text>
</comment>
<dbReference type="SUPFAM" id="SSF81321">
    <property type="entry name" value="Family A G protein-coupled receptor-like"/>
    <property type="match status" value="1"/>
</dbReference>
<feature type="transmembrane region" description="Helical" evidence="5">
    <location>
        <begin position="90"/>
        <end position="115"/>
    </location>
</feature>
<reference evidence="6" key="1">
    <citation type="submission" date="2023-10" db="EMBL/GenBank/DDBJ databases">
        <title>Genome assembly of Pristionchus species.</title>
        <authorList>
            <person name="Yoshida K."/>
            <person name="Sommer R.J."/>
        </authorList>
    </citation>
    <scope>NUCLEOTIDE SEQUENCE</scope>
    <source>
        <strain evidence="6">RS0144</strain>
    </source>
</reference>
<evidence type="ECO:0000256" key="3">
    <source>
        <dbReference type="ARBA" id="ARBA00022989"/>
    </source>
</evidence>
<dbReference type="InterPro" id="IPR047130">
    <property type="entry name" value="7TM_GPCR_Srsx_nematod"/>
</dbReference>
<evidence type="ECO:0000256" key="2">
    <source>
        <dbReference type="ARBA" id="ARBA00022692"/>
    </source>
</evidence>
<keyword evidence="7" id="KW-1185">Reference proteome</keyword>
<accession>A0AAV5TDG4</accession>
<feature type="non-terminal residue" evidence="6">
    <location>
        <position position="145"/>
    </location>
</feature>
<keyword evidence="2 5" id="KW-0812">Transmembrane</keyword>
<evidence type="ECO:0008006" key="8">
    <source>
        <dbReference type="Google" id="ProtNLM"/>
    </source>
</evidence>
<dbReference type="GO" id="GO:0004930">
    <property type="term" value="F:G protein-coupled receptor activity"/>
    <property type="evidence" value="ECO:0007669"/>
    <property type="project" value="InterPro"/>
</dbReference>
<keyword evidence="3 5" id="KW-1133">Transmembrane helix</keyword>
<sequence>MVICSPPDMFHGRGREFWGMTSVTVIGLSVAIYFAMWWKLKRTGKQAVLDDNRRIFRSVFAISFMLILGWCLYMALFILVRFILDLQGQSLAMAIELNGLPANTTLSLNLFVLYYTSTEYRAAFRNQLRSIPIIGRLIPVKQSLS</sequence>
<name>A0AAV5TDG4_9BILA</name>
<dbReference type="AlphaFoldDB" id="A0AAV5TDG4"/>
<dbReference type="EMBL" id="BTSX01000004">
    <property type="protein sequence ID" value="GMS92932.1"/>
    <property type="molecule type" value="Genomic_DNA"/>
</dbReference>
<dbReference type="PANTHER" id="PTHR23360:SF5">
    <property type="entry name" value="G-PROTEIN COUPLED RECEPTORS FAMILY 1 PROFILE DOMAIN-CONTAINING PROTEIN"/>
    <property type="match status" value="1"/>
</dbReference>
<gene>
    <name evidence="6" type="ORF">PENTCL1PPCAC_15107</name>
</gene>